<name>A0A1Y2HKV7_9FUNG</name>
<dbReference type="EMBL" id="MCFL01000023">
    <property type="protein sequence ID" value="ORZ35189.1"/>
    <property type="molecule type" value="Genomic_DNA"/>
</dbReference>
<dbReference type="Gene3D" id="1.10.287.110">
    <property type="entry name" value="DnaJ domain"/>
    <property type="match status" value="1"/>
</dbReference>
<evidence type="ECO:0000259" key="1">
    <source>
        <dbReference type="PROSITE" id="PS50076"/>
    </source>
</evidence>
<dbReference type="InterPro" id="IPR001623">
    <property type="entry name" value="DnaJ_domain"/>
</dbReference>
<reference evidence="2 3" key="1">
    <citation type="submission" date="2016-07" db="EMBL/GenBank/DDBJ databases">
        <title>Pervasive Adenine N6-methylation of Active Genes in Fungi.</title>
        <authorList>
            <consortium name="DOE Joint Genome Institute"/>
            <person name="Mondo S.J."/>
            <person name="Dannebaum R.O."/>
            <person name="Kuo R.C."/>
            <person name="Labutti K."/>
            <person name="Haridas S."/>
            <person name="Kuo A."/>
            <person name="Salamov A."/>
            <person name="Ahrendt S.R."/>
            <person name="Lipzen A."/>
            <person name="Sullivan W."/>
            <person name="Andreopoulos W.B."/>
            <person name="Clum A."/>
            <person name="Lindquist E."/>
            <person name="Daum C."/>
            <person name="Ramamoorthy G.K."/>
            <person name="Gryganskyi A."/>
            <person name="Culley D."/>
            <person name="Magnuson J.K."/>
            <person name="James T.Y."/>
            <person name="O'Malley M.A."/>
            <person name="Stajich J.E."/>
            <person name="Spatafora J.W."/>
            <person name="Visel A."/>
            <person name="Grigoriev I.V."/>
        </authorList>
    </citation>
    <scope>NUCLEOTIDE SEQUENCE [LARGE SCALE GENOMIC DNA]</scope>
    <source>
        <strain evidence="2 3">PL171</strain>
    </source>
</reference>
<evidence type="ECO:0000313" key="2">
    <source>
        <dbReference type="EMBL" id="ORZ35189.1"/>
    </source>
</evidence>
<dbReference type="SMART" id="SM00271">
    <property type="entry name" value="DnaJ"/>
    <property type="match status" value="1"/>
</dbReference>
<dbReference type="InterPro" id="IPR018253">
    <property type="entry name" value="DnaJ_domain_CS"/>
</dbReference>
<evidence type="ECO:0000313" key="3">
    <source>
        <dbReference type="Proteomes" id="UP000193411"/>
    </source>
</evidence>
<gene>
    <name evidence="2" type="ORF">BCR44DRAFT_34363</name>
</gene>
<dbReference type="PROSITE" id="PS50076">
    <property type="entry name" value="DNAJ_2"/>
    <property type="match status" value="1"/>
</dbReference>
<keyword evidence="3" id="KW-1185">Reference proteome</keyword>
<dbReference type="Proteomes" id="UP000193411">
    <property type="component" value="Unassembled WGS sequence"/>
</dbReference>
<dbReference type="SUPFAM" id="SSF46565">
    <property type="entry name" value="Chaperone J-domain"/>
    <property type="match status" value="1"/>
</dbReference>
<dbReference type="OrthoDB" id="10250354at2759"/>
<dbReference type="STRING" id="765915.A0A1Y2HKV7"/>
<dbReference type="InterPro" id="IPR036869">
    <property type="entry name" value="J_dom_sf"/>
</dbReference>
<dbReference type="Pfam" id="PF00226">
    <property type="entry name" value="DnaJ"/>
    <property type="match status" value="1"/>
</dbReference>
<proteinExistence type="predicted"/>
<dbReference type="AlphaFoldDB" id="A0A1Y2HKV7"/>
<organism evidence="2 3">
    <name type="scientific">Catenaria anguillulae PL171</name>
    <dbReference type="NCBI Taxonomy" id="765915"/>
    <lineage>
        <taxon>Eukaryota</taxon>
        <taxon>Fungi</taxon>
        <taxon>Fungi incertae sedis</taxon>
        <taxon>Blastocladiomycota</taxon>
        <taxon>Blastocladiomycetes</taxon>
        <taxon>Blastocladiales</taxon>
        <taxon>Catenariaceae</taxon>
        <taxon>Catenaria</taxon>
    </lineage>
</organism>
<dbReference type="PROSITE" id="PS00636">
    <property type="entry name" value="DNAJ_1"/>
    <property type="match status" value="1"/>
</dbReference>
<feature type="domain" description="J" evidence="1">
    <location>
        <begin position="15"/>
        <end position="80"/>
    </location>
</feature>
<sequence length="99" mass="10720">MASQSTSPDPRFRPNLYAALGLLSPSTATAEDIKAAYRRIALEHHPDRHGGSESSVFIAAANAYQVLSDPLAKVAYDQWLRSTLDSSCFAGVVRKGLTR</sequence>
<comment type="caution">
    <text evidence="2">The sequence shown here is derived from an EMBL/GenBank/DDBJ whole genome shotgun (WGS) entry which is preliminary data.</text>
</comment>
<dbReference type="InterPro" id="IPR050817">
    <property type="entry name" value="DjlA_DnaK_co-chaperone"/>
</dbReference>
<accession>A0A1Y2HKV7</accession>
<dbReference type="PANTHER" id="PTHR24074">
    <property type="entry name" value="CO-CHAPERONE PROTEIN DJLA"/>
    <property type="match status" value="1"/>
</dbReference>
<protein>
    <submittedName>
        <fullName evidence="2">DnaJ domain-containing protein</fullName>
    </submittedName>
</protein>
<dbReference type="CDD" id="cd06257">
    <property type="entry name" value="DnaJ"/>
    <property type="match status" value="1"/>
</dbReference>